<feature type="compositionally biased region" description="Polar residues" evidence="3">
    <location>
        <begin position="731"/>
        <end position="740"/>
    </location>
</feature>
<feature type="compositionally biased region" description="Basic and acidic residues" evidence="3">
    <location>
        <begin position="505"/>
        <end position="518"/>
    </location>
</feature>
<dbReference type="GO" id="GO:0007389">
    <property type="term" value="P:pattern specification process"/>
    <property type="evidence" value="ECO:0007669"/>
    <property type="project" value="TreeGrafter"/>
</dbReference>
<dbReference type="PANTHER" id="PTHR21677:SF1">
    <property type="entry name" value="PROTEIN CRAMPED-LIKE"/>
    <property type="match status" value="1"/>
</dbReference>
<accession>A0A0L7L9I6</accession>
<feature type="compositionally biased region" description="Basic and acidic residues" evidence="3">
    <location>
        <begin position="312"/>
        <end position="325"/>
    </location>
</feature>
<feature type="region of interest" description="Disordered" evidence="3">
    <location>
        <begin position="717"/>
        <end position="753"/>
    </location>
</feature>
<dbReference type="GO" id="GO:0003682">
    <property type="term" value="F:chromatin binding"/>
    <property type="evidence" value="ECO:0007669"/>
    <property type="project" value="InterPro"/>
</dbReference>
<feature type="compositionally biased region" description="Basic and acidic residues" evidence="3">
    <location>
        <begin position="333"/>
        <end position="350"/>
    </location>
</feature>
<feature type="compositionally biased region" description="Basic and acidic residues" evidence="3">
    <location>
        <begin position="548"/>
        <end position="557"/>
    </location>
</feature>
<feature type="region of interest" description="Disordered" evidence="3">
    <location>
        <begin position="468"/>
        <end position="568"/>
    </location>
</feature>
<dbReference type="PANTHER" id="PTHR21677">
    <property type="entry name" value="CRAMPED PROTEIN"/>
    <property type="match status" value="1"/>
</dbReference>
<comment type="caution">
    <text evidence="4">The sequence shown here is derived from an EMBL/GenBank/DDBJ whole genome shotgun (WGS) entry which is preliminary data.</text>
</comment>
<dbReference type="InterPro" id="IPR055315">
    <property type="entry name" value="Cramped-like"/>
</dbReference>
<feature type="region of interest" description="Disordered" evidence="3">
    <location>
        <begin position="374"/>
        <end position="411"/>
    </location>
</feature>
<evidence type="ECO:0000256" key="3">
    <source>
        <dbReference type="SAM" id="MobiDB-lite"/>
    </source>
</evidence>
<dbReference type="Proteomes" id="UP000037510">
    <property type="component" value="Unassembled WGS sequence"/>
</dbReference>
<dbReference type="GO" id="GO:0005634">
    <property type="term" value="C:nucleus"/>
    <property type="evidence" value="ECO:0007669"/>
    <property type="project" value="TreeGrafter"/>
</dbReference>
<name>A0A0L7L9I6_OPEBR</name>
<dbReference type="GO" id="GO:0003677">
    <property type="term" value="F:DNA binding"/>
    <property type="evidence" value="ECO:0007669"/>
    <property type="project" value="UniProtKB-KW"/>
</dbReference>
<keyword evidence="1" id="KW-0238">DNA-binding</keyword>
<feature type="compositionally biased region" description="Basic and acidic residues" evidence="3">
    <location>
        <begin position="291"/>
        <end position="305"/>
    </location>
</feature>
<protein>
    <submittedName>
        <fullName evidence="4">Protein cramped</fullName>
    </submittedName>
</protein>
<dbReference type="Gene3D" id="1.20.58.1880">
    <property type="match status" value="1"/>
</dbReference>
<feature type="region of interest" description="Disordered" evidence="3">
    <location>
        <begin position="291"/>
        <end position="350"/>
    </location>
</feature>
<keyword evidence="2" id="KW-0539">Nucleus</keyword>
<organism evidence="4 5">
    <name type="scientific">Operophtera brumata</name>
    <name type="common">Winter moth</name>
    <name type="synonym">Phalaena brumata</name>
    <dbReference type="NCBI Taxonomy" id="104452"/>
    <lineage>
        <taxon>Eukaryota</taxon>
        <taxon>Metazoa</taxon>
        <taxon>Ecdysozoa</taxon>
        <taxon>Arthropoda</taxon>
        <taxon>Hexapoda</taxon>
        <taxon>Insecta</taxon>
        <taxon>Pterygota</taxon>
        <taxon>Neoptera</taxon>
        <taxon>Endopterygota</taxon>
        <taxon>Lepidoptera</taxon>
        <taxon>Glossata</taxon>
        <taxon>Ditrysia</taxon>
        <taxon>Geometroidea</taxon>
        <taxon>Geometridae</taxon>
        <taxon>Larentiinae</taxon>
        <taxon>Operophtera</taxon>
    </lineage>
</organism>
<sequence>MPLAAPPQEEDLTELLGSLTTEQQQRTSARVIKKLRLEPQPQKRSDAEELKFPTVKQRMPKALWSTDEKSLFFEALNEYGKDFDALTSYICAKMKKKGMPDSNLKTKTQLYALINYGELRKKLVSVNEKTCGRLGEMVLGGSMVVRARGRNLRVRTPMCRALRRLNQITGRGHAPGAGDVKTSGRLGEMVLGGSMVVRARGRNLRVRMPMCRALCRLNQITGRGHAAGAGGVKTCGWLGEMVLGGNMVVRARGRNLRKKFKTEETEAKLINIEETAIDGIELMANYKNLIEDERPSTEDEIKAEETAEEETERDKDMSEREKDSFSEMEDDEKYNKSDTDNESDGKSGKERKFKNLKVKFRIRQKKRGGSVYTLVMDDAKADCKEEKPDIDKPDMEKPDLEKPDVEKPDIEKPDIDVELALRQIRRGWSFGNRSKVELDYWWAEPQPPLPQLLKPMLELDKDGVRERLKAEKDRDFSVEDGARESYADIFSPKMCGQDSNDGMSADERKHDNEPKSEVLDVDDDVTEDATTLNDTSRQPGDEPGGFRGPDETKRETDIGSFLPSESMSLSPSRLLRDSEWLDGSVQDFSLSSFLGHLEARAPPDLASMSLSPSWLLRDSEWLDGSVQDFSLSSFLGHLEARAPPDLASMSLSPSRLLRNSEWLDGSVQDFGLSSFLGHLEARAQPDLAVRPTLHSTLIVHVSVSVAAAARLGDLKNDVPEDYGREKPLGTRFSNFSTRPSGPQRAPFVSARGK</sequence>
<proteinExistence type="predicted"/>
<evidence type="ECO:0000313" key="4">
    <source>
        <dbReference type="EMBL" id="KOB72055.1"/>
    </source>
</evidence>
<gene>
    <name evidence="4" type="ORF">OBRU01_07406</name>
</gene>
<feature type="compositionally biased region" description="Basic and acidic residues" evidence="3">
    <location>
        <begin position="717"/>
        <end position="728"/>
    </location>
</feature>
<feature type="non-terminal residue" evidence="4">
    <location>
        <position position="753"/>
    </location>
</feature>
<keyword evidence="5" id="KW-1185">Reference proteome</keyword>
<evidence type="ECO:0000256" key="2">
    <source>
        <dbReference type="ARBA" id="ARBA00023242"/>
    </source>
</evidence>
<dbReference type="EMBL" id="JTDY01002122">
    <property type="protein sequence ID" value="KOB72055.1"/>
    <property type="molecule type" value="Genomic_DNA"/>
</dbReference>
<dbReference type="STRING" id="104452.A0A0L7L9I6"/>
<evidence type="ECO:0000256" key="1">
    <source>
        <dbReference type="ARBA" id="ARBA00023125"/>
    </source>
</evidence>
<dbReference type="AlphaFoldDB" id="A0A0L7L9I6"/>
<evidence type="ECO:0000313" key="5">
    <source>
        <dbReference type="Proteomes" id="UP000037510"/>
    </source>
</evidence>
<feature type="compositionally biased region" description="Basic and acidic residues" evidence="3">
    <location>
        <begin position="468"/>
        <end position="486"/>
    </location>
</feature>
<feature type="compositionally biased region" description="Basic and acidic residues" evidence="3">
    <location>
        <begin position="377"/>
        <end position="411"/>
    </location>
</feature>
<reference evidence="4 5" key="1">
    <citation type="journal article" date="2015" name="Genome Biol. Evol.">
        <title>The genome of winter moth (Operophtera brumata) provides a genomic perspective on sexual dimorphism and phenology.</title>
        <authorList>
            <person name="Derks M.F."/>
            <person name="Smit S."/>
            <person name="Salis L."/>
            <person name="Schijlen E."/>
            <person name="Bossers A."/>
            <person name="Mateman C."/>
            <person name="Pijl A.S."/>
            <person name="de Ridder D."/>
            <person name="Groenen M.A."/>
            <person name="Visser M.E."/>
            <person name="Megens H.J."/>
        </authorList>
    </citation>
    <scope>NUCLEOTIDE SEQUENCE [LARGE SCALE GENOMIC DNA]</scope>
    <source>
        <strain evidence="4">WM2013NL</strain>
        <tissue evidence="4">Head and thorax</tissue>
    </source>
</reference>